<name>A0A561BKC4_9ACTN</name>
<protein>
    <submittedName>
        <fullName evidence="2">Uncharacterized protein</fullName>
    </submittedName>
</protein>
<gene>
    <name evidence="2" type="ORF">FB561_0384</name>
</gene>
<keyword evidence="3" id="KW-1185">Reference proteome</keyword>
<accession>A0A561BKC4</accession>
<keyword evidence="1" id="KW-0472">Membrane</keyword>
<comment type="caution">
    <text evidence="2">The sequence shown here is derived from an EMBL/GenBank/DDBJ whole genome shotgun (WGS) entry which is preliminary data.</text>
</comment>
<evidence type="ECO:0000256" key="1">
    <source>
        <dbReference type="SAM" id="Phobius"/>
    </source>
</evidence>
<evidence type="ECO:0000313" key="3">
    <source>
        <dbReference type="Proteomes" id="UP000318380"/>
    </source>
</evidence>
<reference evidence="2 3" key="1">
    <citation type="submission" date="2019-06" db="EMBL/GenBank/DDBJ databases">
        <title>Sequencing the genomes of 1000 actinobacteria strains.</title>
        <authorList>
            <person name="Klenk H.-P."/>
        </authorList>
    </citation>
    <scope>NUCLEOTIDE SEQUENCE [LARGE SCALE GENOMIC DNA]</scope>
    <source>
        <strain evidence="2 3">DSM 24683</strain>
    </source>
</reference>
<proteinExistence type="predicted"/>
<sequence>MKSLGLLRVVAAAHVAAVFLQPVLAGVYLNGSGTAIRMHEPTGFVVAMLGLAQILAAVVWWRSGGRFAAVPAATLILLAVGFQLGMGYSRQLAVHIPLGIAIVASSIAFTLFVFRATATTRARRTEVAA</sequence>
<keyword evidence="1" id="KW-1133">Transmembrane helix</keyword>
<evidence type="ECO:0000313" key="2">
    <source>
        <dbReference type="EMBL" id="TWD79327.1"/>
    </source>
</evidence>
<keyword evidence="1" id="KW-0812">Transmembrane</keyword>
<feature type="transmembrane region" description="Helical" evidence="1">
    <location>
        <begin position="41"/>
        <end position="61"/>
    </location>
</feature>
<organism evidence="2 3">
    <name type="scientific">Kribbella amoyensis</name>
    <dbReference type="NCBI Taxonomy" id="996641"/>
    <lineage>
        <taxon>Bacteria</taxon>
        <taxon>Bacillati</taxon>
        <taxon>Actinomycetota</taxon>
        <taxon>Actinomycetes</taxon>
        <taxon>Propionibacteriales</taxon>
        <taxon>Kribbellaceae</taxon>
        <taxon>Kribbella</taxon>
    </lineage>
</organism>
<feature type="transmembrane region" description="Helical" evidence="1">
    <location>
        <begin position="68"/>
        <end position="86"/>
    </location>
</feature>
<dbReference type="EMBL" id="VIVK01000001">
    <property type="protein sequence ID" value="TWD79327.1"/>
    <property type="molecule type" value="Genomic_DNA"/>
</dbReference>
<dbReference type="OrthoDB" id="3697516at2"/>
<feature type="transmembrane region" description="Helical" evidence="1">
    <location>
        <begin position="92"/>
        <end position="114"/>
    </location>
</feature>
<dbReference type="Proteomes" id="UP000318380">
    <property type="component" value="Unassembled WGS sequence"/>
</dbReference>
<dbReference type="AlphaFoldDB" id="A0A561BKC4"/>
<dbReference type="RefSeq" id="WP_145802370.1">
    <property type="nucleotide sequence ID" value="NZ_VIVK01000001.1"/>
</dbReference>